<dbReference type="EMBL" id="CP032157">
    <property type="protein sequence ID" value="AXY78701.1"/>
    <property type="molecule type" value="Genomic_DNA"/>
</dbReference>
<feature type="domain" description="Phosphatidate phosphatase APP1 catalytic" evidence="1">
    <location>
        <begin position="125"/>
        <end position="280"/>
    </location>
</feature>
<accession>A0A3B7NAD0</accession>
<dbReference type="PANTHER" id="PTHR28208">
    <property type="entry name" value="PHOSPHATIDATE PHOSPHATASE APP1"/>
    <property type="match status" value="1"/>
</dbReference>
<organism evidence="2 3">
    <name type="scientific">Paraflavitalea soli</name>
    <dbReference type="NCBI Taxonomy" id="2315862"/>
    <lineage>
        <taxon>Bacteria</taxon>
        <taxon>Pseudomonadati</taxon>
        <taxon>Bacteroidota</taxon>
        <taxon>Chitinophagia</taxon>
        <taxon>Chitinophagales</taxon>
        <taxon>Chitinophagaceae</taxon>
        <taxon>Paraflavitalea</taxon>
    </lineage>
</organism>
<reference evidence="2 3" key="1">
    <citation type="submission" date="2018-09" db="EMBL/GenBank/DDBJ databases">
        <title>Genome sequencing of strain 6GH32-13.</title>
        <authorList>
            <person name="Weon H.-Y."/>
            <person name="Heo J."/>
            <person name="Kwon S.-W."/>
        </authorList>
    </citation>
    <scope>NUCLEOTIDE SEQUENCE [LARGE SCALE GENOMIC DNA]</scope>
    <source>
        <strain evidence="2 3">5GH32-13</strain>
    </source>
</reference>
<dbReference type="AlphaFoldDB" id="A0A3B7NAD0"/>
<dbReference type="InterPro" id="IPR052935">
    <property type="entry name" value="Mg2+_PAP"/>
</dbReference>
<evidence type="ECO:0000313" key="3">
    <source>
        <dbReference type="Proteomes" id="UP000263900"/>
    </source>
</evidence>
<sequence length="324" mass="37475">MGDINVKVYHGYGHTHNLVLYGHVFKNKAVVQKQYTTRVFTNIIHLLRLFFVKPLLRVKVRLYWQDESFETLTEDDGFFKFEWQSGQEITAGWHPVKVACIGKEEEVVATGEGKVYVPHSTQYIFISDIDDTVMVSYSATRFRRLRELLIRNPRTRQQFAKVSDWYGRLANAHTHAATPNPFFYVSSSEWNLYDYLLEFFRFNKLPEGIFLLNQIKRWYQLFSTGKTKHAGKLLRIARILDVFPKQQFVLIGDNSQHDPDIYTSIAAKYPQKIFAIYIRNVRPPKEALTSKTLLAAEEAGVHTFLFTGSEEATAHGQTIGLIGI</sequence>
<dbReference type="KEGG" id="pseg:D3H65_19305"/>
<keyword evidence="3" id="KW-1185">Reference proteome</keyword>
<gene>
    <name evidence="2" type="ORF">D3H65_19305</name>
</gene>
<dbReference type="PANTHER" id="PTHR28208:SF3">
    <property type="entry name" value="PHOSPHATIDATE PHOSPHATASE APP1"/>
    <property type="match status" value="1"/>
</dbReference>
<proteinExistence type="predicted"/>
<evidence type="ECO:0000313" key="2">
    <source>
        <dbReference type="EMBL" id="AXY78701.1"/>
    </source>
</evidence>
<dbReference type="Pfam" id="PF09949">
    <property type="entry name" value="APP1_cat"/>
    <property type="match status" value="1"/>
</dbReference>
<dbReference type="InterPro" id="IPR019236">
    <property type="entry name" value="APP1_cat"/>
</dbReference>
<dbReference type="GO" id="GO:0008195">
    <property type="term" value="F:phosphatidate phosphatase activity"/>
    <property type="evidence" value="ECO:0007669"/>
    <property type="project" value="InterPro"/>
</dbReference>
<dbReference type="Proteomes" id="UP000263900">
    <property type="component" value="Chromosome"/>
</dbReference>
<evidence type="ECO:0000259" key="1">
    <source>
        <dbReference type="Pfam" id="PF09949"/>
    </source>
</evidence>
<protein>
    <submittedName>
        <fullName evidence="2">DUF2183 domain-containing protein</fullName>
    </submittedName>
</protein>
<dbReference type="OrthoDB" id="9789875at2"/>
<name>A0A3B7NAD0_9BACT</name>